<feature type="transmembrane region" description="Helical" evidence="3">
    <location>
        <begin position="49"/>
        <end position="76"/>
    </location>
</feature>
<dbReference type="InterPro" id="IPR050469">
    <property type="entry name" value="Diguanylate_Cyclase"/>
</dbReference>
<evidence type="ECO:0000256" key="1">
    <source>
        <dbReference type="ARBA" id="ARBA00012528"/>
    </source>
</evidence>
<dbReference type="PANTHER" id="PTHR45138:SF9">
    <property type="entry name" value="DIGUANYLATE CYCLASE DGCM-RELATED"/>
    <property type="match status" value="1"/>
</dbReference>
<dbReference type="SUPFAM" id="SSF55073">
    <property type="entry name" value="Nucleotide cyclase"/>
    <property type="match status" value="1"/>
</dbReference>
<dbReference type="GO" id="GO:0043709">
    <property type="term" value="P:cell adhesion involved in single-species biofilm formation"/>
    <property type="evidence" value="ECO:0007669"/>
    <property type="project" value="TreeGrafter"/>
</dbReference>
<comment type="catalytic activity">
    <reaction evidence="2">
        <text>2 GTP = 3',3'-c-di-GMP + 2 diphosphate</text>
        <dbReference type="Rhea" id="RHEA:24898"/>
        <dbReference type="ChEBI" id="CHEBI:33019"/>
        <dbReference type="ChEBI" id="CHEBI:37565"/>
        <dbReference type="ChEBI" id="CHEBI:58805"/>
        <dbReference type="EC" id="2.7.7.65"/>
    </reaction>
</comment>
<dbReference type="EMBL" id="JACDTY010000001">
    <property type="protein sequence ID" value="MBA1139112.1"/>
    <property type="molecule type" value="Genomic_DNA"/>
</dbReference>
<dbReference type="GO" id="GO:0052621">
    <property type="term" value="F:diguanylate cyclase activity"/>
    <property type="evidence" value="ECO:0007669"/>
    <property type="project" value="UniProtKB-EC"/>
</dbReference>
<dbReference type="InterPro" id="IPR000160">
    <property type="entry name" value="GGDEF_dom"/>
</dbReference>
<comment type="caution">
    <text evidence="5">The sequence shown here is derived from an EMBL/GenBank/DDBJ whole genome shotgun (WGS) entry which is preliminary data.</text>
</comment>
<dbReference type="SMART" id="SM00267">
    <property type="entry name" value="GGDEF"/>
    <property type="match status" value="1"/>
</dbReference>
<dbReference type="Pfam" id="PF00990">
    <property type="entry name" value="GGDEF"/>
    <property type="match status" value="1"/>
</dbReference>
<sequence>MRFHKAESAFFVFIFVILAAGLVTLHAYGLLQGIAADMDTASRIDRIVYLNRLLFITGVLLATALFFGVFFIYPLIRRQATEEGKLRAMTVSLSARSETLQHAALTDGLTGMQNRRYFDDALKEYLEEFRRIEKPVGLMILDLDHFKQVNDTHGHDVGDEVLRAVANCLKGMTRYHDVVARLGGEEFAVVTPNMDAELLGKFAERIRKAIANMSVLSGNVRLKITTSVGLAVWDRKETAEEFYRRADRQLYEAKRQGRNRVCA</sequence>
<evidence type="ECO:0000256" key="2">
    <source>
        <dbReference type="ARBA" id="ARBA00034247"/>
    </source>
</evidence>
<dbReference type="CDD" id="cd01949">
    <property type="entry name" value="GGDEF"/>
    <property type="match status" value="1"/>
</dbReference>
<organism evidence="5 6">
    <name type="scientific">Mesorhizobium neociceri</name>
    <dbReference type="NCBI Taxonomy" id="1307853"/>
    <lineage>
        <taxon>Bacteria</taxon>
        <taxon>Pseudomonadati</taxon>
        <taxon>Pseudomonadota</taxon>
        <taxon>Alphaproteobacteria</taxon>
        <taxon>Hyphomicrobiales</taxon>
        <taxon>Phyllobacteriaceae</taxon>
        <taxon>Mesorhizobium</taxon>
    </lineage>
</organism>
<dbReference type="InterPro" id="IPR043128">
    <property type="entry name" value="Rev_trsase/Diguanyl_cyclase"/>
</dbReference>
<name>A0A838AZK8_9HYPH</name>
<dbReference type="Proteomes" id="UP000558284">
    <property type="component" value="Unassembled WGS sequence"/>
</dbReference>
<protein>
    <recommendedName>
        <fullName evidence="1">diguanylate cyclase</fullName>
        <ecNumber evidence="1">2.7.7.65</ecNumber>
    </recommendedName>
</protein>
<dbReference type="PROSITE" id="PS50887">
    <property type="entry name" value="GGDEF"/>
    <property type="match status" value="1"/>
</dbReference>
<dbReference type="GO" id="GO:0005886">
    <property type="term" value="C:plasma membrane"/>
    <property type="evidence" value="ECO:0007669"/>
    <property type="project" value="TreeGrafter"/>
</dbReference>
<feature type="domain" description="GGDEF" evidence="4">
    <location>
        <begin position="134"/>
        <end position="263"/>
    </location>
</feature>
<dbReference type="NCBIfam" id="TIGR00254">
    <property type="entry name" value="GGDEF"/>
    <property type="match status" value="1"/>
</dbReference>
<dbReference type="Gene3D" id="3.30.70.270">
    <property type="match status" value="1"/>
</dbReference>
<accession>A0A838AZK8</accession>
<evidence type="ECO:0000313" key="5">
    <source>
        <dbReference type="EMBL" id="MBA1139112.1"/>
    </source>
</evidence>
<dbReference type="AlphaFoldDB" id="A0A838AZK8"/>
<evidence type="ECO:0000313" key="6">
    <source>
        <dbReference type="Proteomes" id="UP000558284"/>
    </source>
</evidence>
<proteinExistence type="predicted"/>
<keyword evidence="3" id="KW-0472">Membrane</keyword>
<keyword evidence="3" id="KW-0812">Transmembrane</keyword>
<keyword evidence="6" id="KW-1185">Reference proteome</keyword>
<evidence type="ECO:0000256" key="3">
    <source>
        <dbReference type="SAM" id="Phobius"/>
    </source>
</evidence>
<evidence type="ECO:0000259" key="4">
    <source>
        <dbReference type="PROSITE" id="PS50887"/>
    </source>
</evidence>
<keyword evidence="3" id="KW-1133">Transmembrane helix</keyword>
<gene>
    <name evidence="5" type="ORF">H0241_02400</name>
</gene>
<dbReference type="GO" id="GO:1902201">
    <property type="term" value="P:negative regulation of bacterial-type flagellum-dependent cell motility"/>
    <property type="evidence" value="ECO:0007669"/>
    <property type="project" value="TreeGrafter"/>
</dbReference>
<dbReference type="PANTHER" id="PTHR45138">
    <property type="entry name" value="REGULATORY COMPONENTS OF SENSORY TRANSDUCTION SYSTEM"/>
    <property type="match status" value="1"/>
</dbReference>
<dbReference type="InterPro" id="IPR029787">
    <property type="entry name" value="Nucleotide_cyclase"/>
</dbReference>
<dbReference type="FunFam" id="3.30.70.270:FF:000001">
    <property type="entry name" value="Diguanylate cyclase domain protein"/>
    <property type="match status" value="1"/>
</dbReference>
<dbReference type="RefSeq" id="WP_181055827.1">
    <property type="nucleotide sequence ID" value="NZ_JACDTY010000001.1"/>
</dbReference>
<feature type="transmembrane region" description="Helical" evidence="3">
    <location>
        <begin position="9"/>
        <end position="29"/>
    </location>
</feature>
<dbReference type="EC" id="2.7.7.65" evidence="1"/>
<reference evidence="5 6" key="1">
    <citation type="submission" date="2020-07" db="EMBL/GenBank/DDBJ databases">
        <title>Definition of the novel symbiovar canariense within Mesorhizobium novociceri, a new species of genus Mesorhizobium nodulating Cicer canariense in the Caldera de Taburiente National Park (La Palma, Canary Islands).</title>
        <authorList>
            <person name="Leon-Barrios M."/>
            <person name="Perez-Yepez J."/>
            <person name="Flores-Felix J.D."/>
            <person name="Ramirez-Baena M.H."/>
            <person name="Pulido-Suarez L."/>
            <person name="Igual J.M."/>
            <person name="Velazquez E."/>
            <person name="Peix A."/>
        </authorList>
    </citation>
    <scope>NUCLEOTIDE SEQUENCE [LARGE SCALE GENOMIC DNA]</scope>
    <source>
        <strain evidence="5 6">CCANP35</strain>
    </source>
</reference>